<dbReference type="AlphaFoldDB" id="A0A8C8VQL9"/>
<dbReference type="InterPro" id="IPR042127">
    <property type="entry name" value="TMEM45"/>
</dbReference>
<dbReference type="PANTHER" id="PTHR16007">
    <property type="entry name" value="EPIDIDYMAL MEMBRANE PROTEIN E9-RELATED"/>
    <property type="match status" value="1"/>
</dbReference>
<comment type="subcellular location">
    <subcellularLocation>
        <location evidence="1">Membrane</location>
        <topology evidence="1">Multi-pass membrane protein</topology>
    </subcellularLocation>
</comment>
<evidence type="ECO:0000256" key="2">
    <source>
        <dbReference type="ARBA" id="ARBA00006948"/>
    </source>
</evidence>
<dbReference type="Pfam" id="PF04819">
    <property type="entry name" value="DUF716"/>
    <property type="match status" value="1"/>
</dbReference>
<feature type="transmembrane region" description="Helical" evidence="7">
    <location>
        <begin position="92"/>
        <end position="110"/>
    </location>
</feature>
<evidence type="ECO:0000256" key="3">
    <source>
        <dbReference type="ARBA" id="ARBA00022692"/>
    </source>
</evidence>
<feature type="transmembrane region" description="Helical" evidence="7">
    <location>
        <begin position="185"/>
        <end position="208"/>
    </location>
</feature>
<evidence type="ECO:0000313" key="8">
    <source>
        <dbReference type="Ensembl" id="ENSPCEP00000025531.1"/>
    </source>
</evidence>
<keyword evidence="5 7" id="KW-0472">Membrane</keyword>
<comment type="similarity">
    <text evidence="2">Belongs to the TMEM45 family.</text>
</comment>
<dbReference type="Proteomes" id="UP000694393">
    <property type="component" value="Unplaced"/>
</dbReference>
<keyword evidence="3 7" id="KW-0812">Transmembrane</keyword>
<accession>A0A8C8VQL9</accession>
<reference evidence="8" key="2">
    <citation type="submission" date="2025-09" db="UniProtKB">
        <authorList>
            <consortium name="Ensembl"/>
        </authorList>
    </citation>
    <scope>IDENTIFICATION</scope>
</reference>
<evidence type="ECO:0000256" key="5">
    <source>
        <dbReference type="ARBA" id="ARBA00023136"/>
    </source>
</evidence>
<evidence type="ECO:0000313" key="9">
    <source>
        <dbReference type="Proteomes" id="UP000694393"/>
    </source>
</evidence>
<name>A0A8C8VQL9_9SAUR</name>
<dbReference type="PANTHER" id="PTHR16007:SF59">
    <property type="entry name" value="TRANSMEMBRANE PROTEIN 45B"/>
    <property type="match status" value="1"/>
</dbReference>
<dbReference type="GO" id="GO:0016020">
    <property type="term" value="C:membrane"/>
    <property type="evidence" value="ECO:0007669"/>
    <property type="project" value="UniProtKB-SubCell"/>
</dbReference>
<proteinExistence type="inferred from homology"/>
<sequence length="237" mass="27513">MGSFQGHALAGTFFLQHMKPSIYTNLQFQRLELFEGMAKAFFALLGMAGEQFVPGGPYLHLYNKDDHKWVMLTTWQHTTMYLFFGIPRGLNPLMNSLALFIEGCLFYFHIMHCSALDQHIHFLLLISVFSIALCYLLEVFIGNHPALELFSVSMFLTQGSWFWQIGFVLYPPWQGPSWDQTDHDNIMFITVCFFWHYAAALLIIAFNYTIIYCCTENISLARNCEVTWLAEKSWLLN</sequence>
<organism evidence="8 9">
    <name type="scientific">Pelusios castaneus</name>
    <name type="common">West African mud turtle</name>
    <dbReference type="NCBI Taxonomy" id="367368"/>
    <lineage>
        <taxon>Eukaryota</taxon>
        <taxon>Metazoa</taxon>
        <taxon>Chordata</taxon>
        <taxon>Craniata</taxon>
        <taxon>Vertebrata</taxon>
        <taxon>Euteleostomi</taxon>
        <taxon>Archelosauria</taxon>
        <taxon>Testudinata</taxon>
        <taxon>Testudines</taxon>
        <taxon>Pleurodira</taxon>
        <taxon>Pelomedusidae</taxon>
        <taxon>Pelusios</taxon>
    </lineage>
</organism>
<evidence type="ECO:0000256" key="7">
    <source>
        <dbReference type="SAM" id="Phobius"/>
    </source>
</evidence>
<keyword evidence="4 7" id="KW-1133">Transmembrane helix</keyword>
<dbReference type="InterPro" id="IPR006904">
    <property type="entry name" value="DUF716"/>
</dbReference>
<evidence type="ECO:0000256" key="6">
    <source>
        <dbReference type="ARBA" id="ARBA00039264"/>
    </source>
</evidence>
<protein>
    <recommendedName>
        <fullName evidence="6">Transmembrane protein 45B</fullName>
    </recommendedName>
</protein>
<dbReference type="Ensembl" id="ENSPCET00000026384.1">
    <property type="protein sequence ID" value="ENSPCEP00000025531.1"/>
    <property type="gene ID" value="ENSPCEG00000019235.1"/>
</dbReference>
<keyword evidence="9" id="KW-1185">Reference proteome</keyword>
<feature type="transmembrane region" description="Helical" evidence="7">
    <location>
        <begin position="149"/>
        <end position="173"/>
    </location>
</feature>
<reference evidence="8" key="1">
    <citation type="submission" date="2025-08" db="UniProtKB">
        <authorList>
            <consortium name="Ensembl"/>
        </authorList>
    </citation>
    <scope>IDENTIFICATION</scope>
</reference>
<evidence type="ECO:0000256" key="4">
    <source>
        <dbReference type="ARBA" id="ARBA00022989"/>
    </source>
</evidence>
<evidence type="ECO:0000256" key="1">
    <source>
        <dbReference type="ARBA" id="ARBA00004141"/>
    </source>
</evidence>
<feature type="transmembrane region" description="Helical" evidence="7">
    <location>
        <begin position="122"/>
        <end position="143"/>
    </location>
</feature>